<protein>
    <submittedName>
        <fullName evidence="4">Putative ABC transporter</fullName>
    </submittedName>
</protein>
<evidence type="ECO:0000256" key="1">
    <source>
        <dbReference type="ARBA" id="ARBA00005417"/>
    </source>
</evidence>
<dbReference type="CDD" id="cd03255">
    <property type="entry name" value="ABC_MJ0796_LolCDE_FtsE"/>
    <property type="match status" value="1"/>
</dbReference>
<keyword evidence="2" id="KW-0813">Transport</keyword>
<dbReference type="InterPro" id="IPR017911">
    <property type="entry name" value="MacB-like_ATP-bd"/>
</dbReference>
<dbReference type="GO" id="GO:0016887">
    <property type="term" value="F:ATP hydrolysis activity"/>
    <property type="evidence" value="ECO:0007669"/>
    <property type="project" value="InterPro"/>
</dbReference>
<dbReference type="SMART" id="SM00382">
    <property type="entry name" value="AAA"/>
    <property type="match status" value="1"/>
</dbReference>
<dbReference type="PANTHER" id="PTHR42798:SF4">
    <property type="entry name" value="ABC TRANSPORTER DOMAIN-CONTAINING PROTEIN"/>
    <property type="match status" value="1"/>
</dbReference>
<feature type="domain" description="ABC transporter" evidence="3">
    <location>
        <begin position="3"/>
        <end position="207"/>
    </location>
</feature>
<dbReference type="NCBIfam" id="TIGR03608">
    <property type="entry name" value="L_ocin_972_ABC"/>
    <property type="match status" value="1"/>
</dbReference>
<dbReference type="PANTHER" id="PTHR42798">
    <property type="entry name" value="LIPOPROTEIN-RELEASING SYSTEM ATP-BINDING PROTEIN LOLD"/>
    <property type="match status" value="1"/>
</dbReference>
<evidence type="ECO:0000259" key="3">
    <source>
        <dbReference type="PROSITE" id="PS50893"/>
    </source>
</evidence>
<dbReference type="GO" id="GO:0005524">
    <property type="term" value="F:ATP binding"/>
    <property type="evidence" value="ECO:0007669"/>
    <property type="project" value="InterPro"/>
</dbReference>
<accession>A0A8D4Q3Y6</accession>
<dbReference type="PROSITE" id="PS50893">
    <property type="entry name" value="ABC_TRANSPORTER_2"/>
    <property type="match status" value="1"/>
</dbReference>
<keyword evidence="4" id="KW-0614">Plasmid</keyword>
<sequence>MVIKLENVFVKKGNKNILDGCNFNFEKGKSYALVGESGAGKSTLLNIIAGFEDVSQGSIYIEDKLLKKKVDFYRYTLGYLFQNFALLENQTISQNLDLALKFKKNKKDNMNLKKEVLKKVGLDLDIKRIVSSLSGGEQQRVALARLILKDPKIILADEPTGSLDTKNGKIVIDLLLKLLDENKTMIVVTHDLELAKRFDVIVNISELRS</sequence>
<dbReference type="AlphaFoldDB" id="A0A8D4Q3Y6"/>
<dbReference type="Pfam" id="PF00005">
    <property type="entry name" value="ABC_tran"/>
    <property type="match status" value="1"/>
</dbReference>
<dbReference type="InterPro" id="IPR003593">
    <property type="entry name" value="AAA+_ATPase"/>
</dbReference>
<dbReference type="InterPro" id="IPR019895">
    <property type="entry name" value="L_ocin_972_ABC"/>
</dbReference>
<dbReference type="EMBL" id="AB765928">
    <property type="protein sequence ID" value="BBA83888.1"/>
    <property type="molecule type" value="Genomic_DNA"/>
</dbReference>
<reference evidence="4" key="2">
    <citation type="journal article" date="2021" name="J. Vet. Med. Sci.">
        <title>Investigation of Staphylococcus aureus positive for Staphylococcal enterotoxin S and T genes.</title>
        <authorList>
            <person name="Sato'o Y."/>
            <person name="Omoe K."/>
            <person name="Aikawa Y."/>
            <person name="Kano M."/>
            <person name="Ono H.K."/>
            <person name="Hu D.L."/>
            <person name="Nakane A."/>
            <person name="Sugai M."/>
        </authorList>
    </citation>
    <scope>NUCLEOTIDE SEQUENCE</scope>
    <source>
        <plasmid evidence="4">pF5</plasmid>
    </source>
</reference>
<dbReference type="InterPro" id="IPR003439">
    <property type="entry name" value="ABC_transporter-like_ATP-bd"/>
</dbReference>
<geneLocation type="plasmid" evidence="4">
    <name>pF5</name>
</geneLocation>
<reference evidence="4" key="1">
    <citation type="submission" date="2012-11" db="EMBL/GenBank/DDBJ databases">
        <authorList>
            <person name="Sato Y."/>
            <person name="Hu D.L."/>
            <person name="Ono K.H."/>
        </authorList>
    </citation>
    <scope>NUCLEOTIDE SEQUENCE</scope>
    <source>
        <plasmid evidence="4">pF5</plasmid>
    </source>
</reference>
<evidence type="ECO:0000256" key="2">
    <source>
        <dbReference type="ARBA" id="ARBA00022448"/>
    </source>
</evidence>
<proteinExistence type="inferred from homology"/>
<organism evidence="4">
    <name type="scientific">Staphylococcus aureus</name>
    <dbReference type="NCBI Taxonomy" id="1280"/>
    <lineage>
        <taxon>Bacteria</taxon>
        <taxon>Bacillati</taxon>
        <taxon>Bacillota</taxon>
        <taxon>Bacilli</taxon>
        <taxon>Bacillales</taxon>
        <taxon>Staphylococcaceae</taxon>
        <taxon>Staphylococcus</taxon>
    </lineage>
</organism>
<dbReference type="InterPro" id="IPR017871">
    <property type="entry name" value="ABC_transporter-like_CS"/>
</dbReference>
<comment type="similarity">
    <text evidence="1">Belongs to the ABC transporter superfamily.</text>
</comment>
<name>A0A8D4Q3Y6_STAAU</name>
<evidence type="ECO:0000313" key="4">
    <source>
        <dbReference type="EMBL" id="BBA83888.1"/>
    </source>
</evidence>
<dbReference type="PROSITE" id="PS00211">
    <property type="entry name" value="ABC_TRANSPORTER_1"/>
    <property type="match status" value="1"/>
</dbReference>